<feature type="non-terminal residue" evidence="13">
    <location>
        <position position="1"/>
    </location>
</feature>
<comment type="subcellular location">
    <subcellularLocation>
        <location evidence="1">Membrane</location>
        <topology evidence="1">Multi-pass membrane protein</topology>
    </subcellularLocation>
</comment>
<keyword evidence="7" id="KW-0675">Receptor</keyword>
<evidence type="ECO:0000256" key="7">
    <source>
        <dbReference type="ARBA" id="ARBA00023170"/>
    </source>
</evidence>
<feature type="domain" description="Ionotropic glutamate receptor L-glutamate and glycine-binding" evidence="12">
    <location>
        <begin position="2"/>
        <end position="48"/>
    </location>
</feature>
<dbReference type="Gene3D" id="3.40.190.10">
    <property type="entry name" value="Periplasmic binding protein-like II"/>
    <property type="match status" value="1"/>
</dbReference>
<sequence>VWSGMVGDLLENKIDMIAMDLSVSSIRREYIDFTIPFLETGVSAIIKGESKTNTMFFFLSPFGFSTWAAVLFSFVVFALFLTMISKLSPYDNNGKVRFAASKCVCTKCSLESHHMGDTAEVCLVEEAEAECEESKTT</sequence>
<evidence type="ECO:0000256" key="10">
    <source>
        <dbReference type="ARBA" id="ARBA00023303"/>
    </source>
</evidence>
<keyword evidence="9" id="KW-1071">Ligand-gated ion channel</keyword>
<evidence type="ECO:0000256" key="9">
    <source>
        <dbReference type="ARBA" id="ARBA00023286"/>
    </source>
</evidence>
<dbReference type="Gene3D" id="1.10.287.70">
    <property type="match status" value="1"/>
</dbReference>
<dbReference type="Pfam" id="PF10613">
    <property type="entry name" value="Lig_chan-Glu_bd"/>
    <property type="match status" value="1"/>
</dbReference>
<keyword evidence="8" id="KW-0325">Glycoprotein</keyword>
<reference evidence="13" key="2">
    <citation type="submission" date="2016-09" db="EMBL/GenBank/DDBJ databases">
        <authorList>
            <person name="Capua I."/>
            <person name="De Benedictis P."/>
            <person name="Joannis T."/>
            <person name="Lombin L.H."/>
            <person name="Cattoli G."/>
        </authorList>
    </citation>
    <scope>NUCLEOTIDE SEQUENCE</scope>
    <source>
        <strain evidence="13">38698</strain>
    </source>
</reference>
<evidence type="ECO:0000259" key="12">
    <source>
        <dbReference type="Pfam" id="PF10613"/>
    </source>
</evidence>
<dbReference type="SUPFAM" id="SSF53850">
    <property type="entry name" value="Periplasmic binding protein-like II"/>
    <property type="match status" value="1"/>
</dbReference>
<accession>V9PPT0</accession>
<evidence type="ECO:0000256" key="1">
    <source>
        <dbReference type="ARBA" id="ARBA00004141"/>
    </source>
</evidence>
<evidence type="ECO:0000256" key="6">
    <source>
        <dbReference type="ARBA" id="ARBA00023136"/>
    </source>
</evidence>
<evidence type="ECO:0000256" key="2">
    <source>
        <dbReference type="ARBA" id="ARBA00022448"/>
    </source>
</evidence>
<evidence type="ECO:0000256" key="11">
    <source>
        <dbReference type="SAM" id="Phobius"/>
    </source>
</evidence>
<keyword evidence="2" id="KW-0813">Transport</keyword>
<evidence type="ECO:0000256" key="8">
    <source>
        <dbReference type="ARBA" id="ARBA00023180"/>
    </source>
</evidence>
<keyword evidence="6 11" id="KW-0472">Membrane</keyword>
<keyword evidence="3 11" id="KW-0812">Transmembrane</keyword>
<protein>
    <submittedName>
        <fullName evidence="13">SBP_bac_3 domain-containing protein</fullName>
    </submittedName>
</protein>
<feature type="non-terminal residue" evidence="13">
    <location>
        <position position="137"/>
    </location>
</feature>
<evidence type="ECO:0000256" key="4">
    <source>
        <dbReference type="ARBA" id="ARBA00022989"/>
    </source>
</evidence>
<reference evidence="13" key="1">
    <citation type="journal article" date="2013" name="Science">
        <title>The genome of the ctenophore Mnemiopsis leidyi and its implications for cell type evolution.</title>
        <authorList>
            <consortium name="NISC Comparative Sequencing Program"/>
            <person name="Ryan J.F."/>
            <person name="Pang K."/>
            <person name="Schnitzler C.E."/>
            <person name="Nguyen A.D."/>
            <person name="Moreland R.T."/>
            <person name="Simmons D.K."/>
            <person name="Koch B.J."/>
            <person name="Francis W.R."/>
            <person name="Havlak P."/>
            <person name="Smith S.A."/>
            <person name="Putnam N.H."/>
            <person name="Haddock S.H."/>
            <person name="Dunn C.W."/>
            <person name="Wolfsberg T.G."/>
            <person name="Mullikin J.C."/>
            <person name="Martindale M.Q."/>
            <person name="Baxevanis A.D."/>
        </authorList>
    </citation>
    <scope>NUCLEOTIDE SEQUENCE</scope>
    <source>
        <strain evidence="13">38698</strain>
    </source>
</reference>
<keyword evidence="4 11" id="KW-1133">Transmembrane helix</keyword>
<dbReference type="PANTHER" id="PTHR18966">
    <property type="entry name" value="IONOTROPIC GLUTAMATE RECEPTOR"/>
    <property type="match status" value="1"/>
</dbReference>
<name>V9PPT0_BERFR</name>
<evidence type="ECO:0000256" key="3">
    <source>
        <dbReference type="ARBA" id="ARBA00022692"/>
    </source>
</evidence>
<organism evidence="13">
    <name type="scientific">Beroe forskalii</name>
    <name type="common">Comb jelly</name>
    <dbReference type="NCBI Taxonomy" id="140453"/>
    <lineage>
        <taxon>Eukaryota</taxon>
        <taxon>Metazoa</taxon>
        <taxon>Ctenophora</taxon>
        <taxon>Nuda</taxon>
        <taxon>Beroida</taxon>
        <taxon>Beroidae</taxon>
        <taxon>Beroe</taxon>
    </lineage>
</organism>
<keyword evidence="5" id="KW-0406">Ion transport</keyword>
<dbReference type="GO" id="GO:0016020">
    <property type="term" value="C:membrane"/>
    <property type="evidence" value="ECO:0007669"/>
    <property type="project" value="UniProtKB-SubCell"/>
</dbReference>
<dbReference type="InterPro" id="IPR015683">
    <property type="entry name" value="Ionotropic_Glu_rcpt"/>
</dbReference>
<proteinExistence type="evidence at transcript level"/>
<evidence type="ECO:0000256" key="5">
    <source>
        <dbReference type="ARBA" id="ARBA00023065"/>
    </source>
</evidence>
<dbReference type="AlphaFoldDB" id="V9PPT0"/>
<keyword evidence="10" id="KW-0407">Ion channel</keyword>
<feature type="transmembrane region" description="Helical" evidence="11">
    <location>
        <begin position="64"/>
        <end position="84"/>
    </location>
</feature>
<dbReference type="EMBL" id="KF317344">
    <property type="protein sequence ID" value="AHA51278.1"/>
    <property type="molecule type" value="mRNA"/>
</dbReference>
<dbReference type="GO" id="GO:0015276">
    <property type="term" value="F:ligand-gated monoatomic ion channel activity"/>
    <property type="evidence" value="ECO:0007669"/>
    <property type="project" value="InterPro"/>
</dbReference>
<evidence type="ECO:0000313" key="13">
    <source>
        <dbReference type="EMBL" id="AHA51278.1"/>
    </source>
</evidence>
<dbReference type="InterPro" id="IPR019594">
    <property type="entry name" value="Glu/Gly-bd"/>
</dbReference>